<dbReference type="AlphaFoldDB" id="A0A6A6V1N4"/>
<name>A0A6A6V1N4_9PLEO</name>
<dbReference type="Proteomes" id="UP000799440">
    <property type="component" value="Unassembled WGS sequence"/>
</dbReference>
<sequence length="272" mass="29897">MDASPGLFEGFHLEAVDSDMPLSPYAMDPIDRMSSPPFDAVALPPNRLDTPVNQNHVQGVGNRQQQTEQGMETLPYPTWGFGNLPSTLDIETTADSTARTATARHSLRHRFDWNNPYRSPGPAAYDGVADSAPETRLPQGPDWQLPALPAHDRAANGTEGTPASMPHDHDGQTTAPASIRLPPLSPLERDLVDIALRRMRRTARTNEEADRNIIRGRRLSYATIYSPSTLLKPVHRTLNASSVSGQEMRRQSALLASKAARMHLDVIAGRRC</sequence>
<keyword evidence="3" id="KW-1185">Reference proteome</keyword>
<evidence type="ECO:0000313" key="3">
    <source>
        <dbReference type="Proteomes" id="UP000799440"/>
    </source>
</evidence>
<dbReference type="EMBL" id="MU006594">
    <property type="protein sequence ID" value="KAF2743726.1"/>
    <property type="molecule type" value="Genomic_DNA"/>
</dbReference>
<proteinExistence type="predicted"/>
<evidence type="ECO:0000256" key="1">
    <source>
        <dbReference type="SAM" id="MobiDB-lite"/>
    </source>
</evidence>
<organism evidence="2 3">
    <name type="scientific">Sporormia fimetaria CBS 119925</name>
    <dbReference type="NCBI Taxonomy" id="1340428"/>
    <lineage>
        <taxon>Eukaryota</taxon>
        <taxon>Fungi</taxon>
        <taxon>Dikarya</taxon>
        <taxon>Ascomycota</taxon>
        <taxon>Pezizomycotina</taxon>
        <taxon>Dothideomycetes</taxon>
        <taxon>Pleosporomycetidae</taxon>
        <taxon>Pleosporales</taxon>
        <taxon>Sporormiaceae</taxon>
        <taxon>Sporormia</taxon>
    </lineage>
</organism>
<accession>A0A6A6V1N4</accession>
<evidence type="ECO:0000313" key="2">
    <source>
        <dbReference type="EMBL" id="KAF2743726.1"/>
    </source>
</evidence>
<reference evidence="2" key="1">
    <citation type="journal article" date="2020" name="Stud. Mycol.">
        <title>101 Dothideomycetes genomes: a test case for predicting lifestyles and emergence of pathogens.</title>
        <authorList>
            <person name="Haridas S."/>
            <person name="Albert R."/>
            <person name="Binder M."/>
            <person name="Bloem J."/>
            <person name="Labutti K."/>
            <person name="Salamov A."/>
            <person name="Andreopoulos B."/>
            <person name="Baker S."/>
            <person name="Barry K."/>
            <person name="Bills G."/>
            <person name="Bluhm B."/>
            <person name="Cannon C."/>
            <person name="Castanera R."/>
            <person name="Culley D."/>
            <person name="Daum C."/>
            <person name="Ezra D."/>
            <person name="Gonzalez J."/>
            <person name="Henrissat B."/>
            <person name="Kuo A."/>
            <person name="Liang C."/>
            <person name="Lipzen A."/>
            <person name="Lutzoni F."/>
            <person name="Magnuson J."/>
            <person name="Mondo S."/>
            <person name="Nolan M."/>
            <person name="Ohm R."/>
            <person name="Pangilinan J."/>
            <person name="Park H.-J."/>
            <person name="Ramirez L."/>
            <person name="Alfaro M."/>
            <person name="Sun H."/>
            <person name="Tritt A."/>
            <person name="Yoshinaga Y."/>
            <person name="Zwiers L.-H."/>
            <person name="Turgeon B."/>
            <person name="Goodwin S."/>
            <person name="Spatafora J."/>
            <person name="Crous P."/>
            <person name="Grigoriev I."/>
        </authorList>
    </citation>
    <scope>NUCLEOTIDE SEQUENCE</scope>
    <source>
        <strain evidence="2">CBS 119925</strain>
    </source>
</reference>
<protein>
    <submittedName>
        <fullName evidence="2">Uncharacterized protein</fullName>
    </submittedName>
</protein>
<feature type="region of interest" description="Disordered" evidence="1">
    <location>
        <begin position="122"/>
        <end position="183"/>
    </location>
</feature>
<gene>
    <name evidence="2" type="ORF">M011DRAFT_471080</name>
</gene>